<protein>
    <submittedName>
        <fullName evidence="1">Uncharacterized protein</fullName>
    </submittedName>
</protein>
<comment type="caution">
    <text evidence="1">The sequence shown here is derived from an EMBL/GenBank/DDBJ whole genome shotgun (WGS) entry which is preliminary data.</text>
</comment>
<dbReference type="Proteomes" id="UP000327493">
    <property type="component" value="Chromosome 3"/>
</dbReference>
<dbReference type="EMBL" id="VOFY01000003">
    <property type="protein sequence ID" value="KAA8594300.1"/>
    <property type="molecule type" value="Genomic_DNA"/>
</dbReference>
<evidence type="ECO:0000313" key="2">
    <source>
        <dbReference type="Proteomes" id="UP000327493"/>
    </source>
</evidence>
<dbReference type="PANTHER" id="PTHR47236:SF5">
    <property type="entry name" value="GENE, 32742-RELATED"/>
    <property type="match status" value="1"/>
</dbReference>
<keyword evidence="2" id="KW-1185">Reference proteome</keyword>
<dbReference type="AlphaFoldDB" id="A0A5J5DM22"/>
<organism evidence="1 2">
    <name type="scientific">Etheostoma spectabile</name>
    <name type="common">orangethroat darter</name>
    <dbReference type="NCBI Taxonomy" id="54343"/>
    <lineage>
        <taxon>Eukaryota</taxon>
        <taxon>Metazoa</taxon>
        <taxon>Chordata</taxon>
        <taxon>Craniata</taxon>
        <taxon>Vertebrata</taxon>
        <taxon>Euteleostomi</taxon>
        <taxon>Actinopterygii</taxon>
        <taxon>Neopterygii</taxon>
        <taxon>Teleostei</taxon>
        <taxon>Neoteleostei</taxon>
        <taxon>Acanthomorphata</taxon>
        <taxon>Eupercaria</taxon>
        <taxon>Perciformes</taxon>
        <taxon>Percoidei</taxon>
        <taxon>Percidae</taxon>
        <taxon>Etheostomatinae</taxon>
        <taxon>Etheostoma</taxon>
    </lineage>
</organism>
<reference evidence="1 2" key="1">
    <citation type="submission" date="2019-08" db="EMBL/GenBank/DDBJ databases">
        <title>A chromosome-level genome assembly, high-density linkage maps, and genome scans reveal the genomic architecture of hybrid incompatibilities underlying speciation via character displacement in darters (Percidae: Etheostominae).</title>
        <authorList>
            <person name="Moran R.L."/>
            <person name="Catchen J.M."/>
            <person name="Fuller R.C."/>
        </authorList>
    </citation>
    <scope>NUCLEOTIDE SEQUENCE [LARGE SCALE GENOMIC DNA]</scope>
    <source>
        <strain evidence="1">EspeVRDwgs_2016</strain>
        <tissue evidence="1">Muscle</tissue>
    </source>
</reference>
<name>A0A5J5DM22_9PERO</name>
<sequence>MSIDSCLKCPPHHYCPRPGLSASLPCGPVAQQPLSGQDTCICLGEGQTFQTSDGLCLCTLDYQPTNNGDACVHKLYAVCRDGKTRTQYGDCLDRYQWSLHCRQ</sequence>
<proteinExistence type="predicted"/>
<evidence type="ECO:0000313" key="1">
    <source>
        <dbReference type="EMBL" id="KAA8594300.1"/>
    </source>
</evidence>
<gene>
    <name evidence="1" type="ORF">FQN60_005134</name>
</gene>
<accession>A0A5J5DM22</accession>
<dbReference type="PANTHER" id="PTHR47236">
    <property type="entry name" value="GENE, 32742-RELATED-RELATED"/>
    <property type="match status" value="1"/>
</dbReference>
<feature type="non-terminal residue" evidence="1">
    <location>
        <position position="103"/>
    </location>
</feature>